<dbReference type="GO" id="GO:0008420">
    <property type="term" value="F:RNA polymerase II CTD heptapeptide repeat phosphatase activity"/>
    <property type="evidence" value="ECO:0007669"/>
    <property type="project" value="UniProtKB-UniRule"/>
</dbReference>
<feature type="compositionally biased region" description="Basic and acidic residues" evidence="13">
    <location>
        <begin position="193"/>
        <end position="206"/>
    </location>
</feature>
<evidence type="ECO:0000256" key="3">
    <source>
        <dbReference type="ARBA" id="ARBA00022723"/>
    </source>
</evidence>
<dbReference type="GO" id="GO:0005737">
    <property type="term" value="C:cytoplasm"/>
    <property type="evidence" value="ECO:0007669"/>
    <property type="project" value="TreeGrafter"/>
</dbReference>
<keyword evidence="4 12" id="KW-0863">Zinc-finger</keyword>
<dbReference type="PANTHER" id="PTHR14732:SF0">
    <property type="entry name" value="RNA POLYMERASE II SUBUNIT B1 CTD PHOSPHATASE RPAP2-RELATED"/>
    <property type="match status" value="1"/>
</dbReference>
<dbReference type="EMBL" id="RXIC02000022">
    <property type="protein sequence ID" value="KAB1216462.1"/>
    <property type="molecule type" value="Genomic_DNA"/>
</dbReference>
<dbReference type="EC" id="3.1.3.16" evidence="12"/>
<dbReference type="GO" id="GO:0008270">
    <property type="term" value="F:zinc ion binding"/>
    <property type="evidence" value="ECO:0007669"/>
    <property type="project" value="UniProtKB-KW"/>
</dbReference>
<feature type="region of interest" description="Disordered" evidence="13">
    <location>
        <begin position="302"/>
        <end position="343"/>
    </location>
</feature>
<accession>A0A6A1VU36</accession>
<evidence type="ECO:0000256" key="9">
    <source>
        <dbReference type="ARBA" id="ARBA00047761"/>
    </source>
</evidence>
<evidence type="ECO:0000259" key="14">
    <source>
        <dbReference type="PROSITE" id="PS51479"/>
    </source>
</evidence>
<dbReference type="PROSITE" id="PS51479">
    <property type="entry name" value="ZF_RTR1"/>
    <property type="match status" value="1"/>
</dbReference>
<keyword evidence="3 12" id="KW-0479">Metal-binding</keyword>
<evidence type="ECO:0000256" key="8">
    <source>
        <dbReference type="ARBA" id="ARBA00023242"/>
    </source>
</evidence>
<evidence type="ECO:0000256" key="13">
    <source>
        <dbReference type="SAM" id="MobiDB-lite"/>
    </source>
</evidence>
<gene>
    <name evidence="15" type="ORF">CJ030_MR4G002245</name>
</gene>
<comment type="catalytic activity">
    <reaction evidence="9 12">
        <text>O-phospho-L-seryl-[protein] + H2O = L-seryl-[protein] + phosphate</text>
        <dbReference type="Rhea" id="RHEA:20629"/>
        <dbReference type="Rhea" id="RHEA-COMP:9863"/>
        <dbReference type="Rhea" id="RHEA-COMP:11604"/>
        <dbReference type="ChEBI" id="CHEBI:15377"/>
        <dbReference type="ChEBI" id="CHEBI:29999"/>
        <dbReference type="ChEBI" id="CHEBI:43474"/>
        <dbReference type="ChEBI" id="CHEBI:83421"/>
        <dbReference type="EC" id="3.1.3.16"/>
    </reaction>
</comment>
<evidence type="ECO:0000256" key="5">
    <source>
        <dbReference type="ARBA" id="ARBA00022801"/>
    </source>
</evidence>
<feature type="domain" description="RTR1-type" evidence="14">
    <location>
        <begin position="32"/>
        <end position="117"/>
    </location>
</feature>
<organism evidence="15 16">
    <name type="scientific">Morella rubra</name>
    <name type="common">Chinese bayberry</name>
    <dbReference type="NCBI Taxonomy" id="262757"/>
    <lineage>
        <taxon>Eukaryota</taxon>
        <taxon>Viridiplantae</taxon>
        <taxon>Streptophyta</taxon>
        <taxon>Embryophyta</taxon>
        <taxon>Tracheophyta</taxon>
        <taxon>Spermatophyta</taxon>
        <taxon>Magnoliopsida</taxon>
        <taxon>eudicotyledons</taxon>
        <taxon>Gunneridae</taxon>
        <taxon>Pentapetalae</taxon>
        <taxon>rosids</taxon>
        <taxon>fabids</taxon>
        <taxon>Fagales</taxon>
        <taxon>Myricaceae</taxon>
        <taxon>Morella</taxon>
    </lineage>
</organism>
<comment type="caution">
    <text evidence="15">The sequence shown here is derived from an EMBL/GenBank/DDBJ whole genome shotgun (WGS) entry which is preliminary data.</text>
</comment>
<comment type="function">
    <text evidence="12">Putative RNA polymerase II subunit B1 C-terminal domain (CTD) phosphatase involved in RNA polymerase II transcription regulation.</text>
</comment>
<dbReference type="GO" id="GO:0005634">
    <property type="term" value="C:nucleus"/>
    <property type="evidence" value="ECO:0007669"/>
    <property type="project" value="UniProtKB-SubCell"/>
</dbReference>
<keyword evidence="6 12" id="KW-0862">Zinc</keyword>
<comment type="catalytic activity">
    <reaction evidence="10 12">
        <text>O-phospho-L-threonyl-[protein] + H2O = L-threonyl-[protein] + phosphate</text>
        <dbReference type="Rhea" id="RHEA:47004"/>
        <dbReference type="Rhea" id="RHEA-COMP:11060"/>
        <dbReference type="Rhea" id="RHEA-COMP:11605"/>
        <dbReference type="ChEBI" id="CHEBI:15377"/>
        <dbReference type="ChEBI" id="CHEBI:30013"/>
        <dbReference type="ChEBI" id="CHEBI:43474"/>
        <dbReference type="ChEBI" id="CHEBI:61977"/>
        <dbReference type="EC" id="3.1.3.16"/>
    </reaction>
</comment>
<evidence type="ECO:0000313" key="15">
    <source>
        <dbReference type="EMBL" id="KAB1216462.1"/>
    </source>
</evidence>
<feature type="region of interest" description="Disordered" evidence="13">
    <location>
        <begin position="179"/>
        <end position="206"/>
    </location>
</feature>
<dbReference type="Pfam" id="PF04181">
    <property type="entry name" value="RPAP2_Rtr1"/>
    <property type="match status" value="1"/>
</dbReference>
<dbReference type="InterPro" id="IPR038534">
    <property type="entry name" value="Rtr1/RPAP2_sf"/>
</dbReference>
<keyword evidence="7 12" id="KW-0904">Protein phosphatase</keyword>
<dbReference type="PANTHER" id="PTHR14732">
    <property type="entry name" value="RNA POLYMERASE II SUBUNIT B1 CTD PHOSPHATASE RPAP2-RELATED"/>
    <property type="match status" value="1"/>
</dbReference>
<evidence type="ECO:0000256" key="1">
    <source>
        <dbReference type="ARBA" id="ARBA00004123"/>
    </source>
</evidence>
<sequence>MANDQSVSVKDAVYKLQLSLLEGICDENQLFAAGSLMSQSDYKDVVTERTIANLCGYPLCQNSLPADCTWKGRYRISLKEHKVYDLQETYMYCSSSCFVNSQAFAKSLQDERCSILDLDRLNEVLRLFGKLSLDTEDGLGKNGDLGLSGLKIQEKPETKVGEVSLEEWIGPSNAIEGYVPRGDCSSRPSSSKNLKEGSKVRHTKRDSEKDFLINEMDFMSTIITEDEYSVSKMPSGSTKTLSDAKLKKKQGKLNFKESENQVAIFENGSERKSKGSKREKGEVGTKDDHSILEVTSSLNLCPTGSNVSGAEAEEEVHVEKEDKSNETVRKSSLKPSGTKKLGRSVTWADEEIDGTGRGNLCEMRNLENRKVVPDGSAGTDVGDNDEMLRFESAEACAVSLSQAAEAVASGESDAMDAVSEAGIIILPHPGDVDGRESMEDVDMFEQELVPLKWPRKPGIPHSDLFDPKDSWYDAPPEGFSLSLSPFATMWMALFAWVTSSSLAYIYGRDDSCHEEYLSVNGREYPRKIALADGRSSEIKQTLAGCVARALPGIVADLRLPTPISTLEKGMGCLLDTMTFMDALPAFRLKQWRVIVLLFMEALSVCRIPALTSHLTNRRMLLTKVLDGAPISVEEYEIMKDFMIPLGRAPHLSSQSGA</sequence>
<evidence type="ECO:0000256" key="2">
    <source>
        <dbReference type="ARBA" id="ARBA00005676"/>
    </source>
</evidence>
<evidence type="ECO:0000256" key="4">
    <source>
        <dbReference type="ARBA" id="ARBA00022771"/>
    </source>
</evidence>
<dbReference type="Gene3D" id="1.25.40.820">
    <property type="match status" value="1"/>
</dbReference>
<feature type="region of interest" description="Disordered" evidence="13">
    <location>
        <begin position="266"/>
        <end position="288"/>
    </location>
</feature>
<dbReference type="InterPro" id="IPR007308">
    <property type="entry name" value="Rtr1/RPAP2_dom"/>
</dbReference>
<proteinExistence type="inferred from homology"/>
<dbReference type="Proteomes" id="UP000516437">
    <property type="component" value="Chromosome 4"/>
</dbReference>
<evidence type="ECO:0000256" key="12">
    <source>
        <dbReference type="RuleBase" id="RU367080"/>
    </source>
</evidence>
<dbReference type="GO" id="GO:0043175">
    <property type="term" value="F:RNA polymerase core enzyme binding"/>
    <property type="evidence" value="ECO:0007669"/>
    <property type="project" value="UniProtKB-UniRule"/>
</dbReference>
<feature type="compositionally biased region" description="Basic and acidic residues" evidence="13">
    <location>
        <begin position="315"/>
        <end position="329"/>
    </location>
</feature>
<comment type="subcellular location">
    <subcellularLocation>
        <location evidence="1 12">Nucleus</location>
    </subcellularLocation>
</comment>
<evidence type="ECO:0000313" key="16">
    <source>
        <dbReference type="Proteomes" id="UP000516437"/>
    </source>
</evidence>
<evidence type="ECO:0000256" key="10">
    <source>
        <dbReference type="ARBA" id="ARBA00048336"/>
    </source>
</evidence>
<feature type="compositionally biased region" description="Basic and acidic residues" evidence="13">
    <location>
        <begin position="268"/>
        <end position="288"/>
    </location>
</feature>
<keyword evidence="8 12" id="KW-0539">Nucleus</keyword>
<reference evidence="15 16" key="1">
    <citation type="journal article" date="2019" name="Plant Biotechnol. J.">
        <title>The red bayberry genome and genetic basis of sex determination.</title>
        <authorList>
            <person name="Jia H.M."/>
            <person name="Jia H.J."/>
            <person name="Cai Q.L."/>
            <person name="Wang Y."/>
            <person name="Zhao H.B."/>
            <person name="Yang W.F."/>
            <person name="Wang G.Y."/>
            <person name="Li Y.H."/>
            <person name="Zhan D.L."/>
            <person name="Shen Y.T."/>
            <person name="Niu Q.F."/>
            <person name="Chang L."/>
            <person name="Qiu J."/>
            <person name="Zhao L."/>
            <person name="Xie H.B."/>
            <person name="Fu W.Y."/>
            <person name="Jin J."/>
            <person name="Li X.W."/>
            <person name="Jiao Y."/>
            <person name="Zhou C.C."/>
            <person name="Tu T."/>
            <person name="Chai C.Y."/>
            <person name="Gao J.L."/>
            <person name="Fan L.J."/>
            <person name="van de Weg E."/>
            <person name="Wang J.Y."/>
            <person name="Gao Z.S."/>
        </authorList>
    </citation>
    <scope>NUCLEOTIDE SEQUENCE [LARGE SCALE GENOMIC DNA]</scope>
    <source>
        <tissue evidence="15">Leaves</tissue>
    </source>
</reference>
<comment type="similarity">
    <text evidence="2 11 12">Belongs to the RPAP2 family.</text>
</comment>
<dbReference type="AlphaFoldDB" id="A0A6A1VU36"/>
<dbReference type="OrthoDB" id="2590500at2759"/>
<evidence type="ECO:0000256" key="7">
    <source>
        <dbReference type="ARBA" id="ARBA00022912"/>
    </source>
</evidence>
<evidence type="ECO:0000256" key="6">
    <source>
        <dbReference type="ARBA" id="ARBA00022833"/>
    </source>
</evidence>
<protein>
    <recommendedName>
        <fullName evidence="12">RNA polymerase II subunit B1 CTD phosphatase RPAP2 homolog</fullName>
        <ecNumber evidence="12">3.1.3.16</ecNumber>
    </recommendedName>
</protein>
<keyword evidence="16" id="KW-1185">Reference proteome</keyword>
<name>A0A6A1VU36_9ROSI</name>
<dbReference type="InterPro" id="IPR039693">
    <property type="entry name" value="Rtr1/RPAP2"/>
</dbReference>
<keyword evidence="5 12" id="KW-0378">Hydrolase</keyword>
<evidence type="ECO:0000256" key="11">
    <source>
        <dbReference type="PROSITE-ProRule" id="PRU00812"/>
    </source>
</evidence>